<dbReference type="CDD" id="cd05570">
    <property type="entry name" value="STKc_PKC"/>
    <property type="match status" value="1"/>
</dbReference>
<evidence type="ECO:0000313" key="24">
    <source>
        <dbReference type="Proteomes" id="UP000217199"/>
    </source>
</evidence>
<feature type="domain" description="Phorbol-ester/DAG-type" evidence="20">
    <location>
        <begin position="523"/>
        <end position="573"/>
    </location>
</feature>
<keyword evidence="8 16" id="KW-0547">Nucleotide-binding</keyword>
<dbReference type="Proteomes" id="UP000217199">
    <property type="component" value="Unassembled WGS sequence"/>
</dbReference>
<name>A0A286UCL8_9AGAM</name>
<dbReference type="SUPFAM" id="SSF57889">
    <property type="entry name" value="Cysteine-rich domain"/>
    <property type="match status" value="2"/>
</dbReference>
<dbReference type="PANTHER" id="PTHR24351">
    <property type="entry name" value="RIBOSOMAL PROTEIN S6 KINASE"/>
    <property type="match status" value="1"/>
</dbReference>
<evidence type="ECO:0000256" key="14">
    <source>
        <dbReference type="ARBA" id="ARBA00047470"/>
    </source>
</evidence>
<dbReference type="InterPro" id="IPR035892">
    <property type="entry name" value="C2_domain_sf"/>
</dbReference>
<dbReference type="Pfam" id="PF00069">
    <property type="entry name" value="Pkinase"/>
    <property type="match status" value="1"/>
</dbReference>
<keyword evidence="9" id="KW-0863">Zinc-finger</keyword>
<dbReference type="Pfam" id="PF02185">
    <property type="entry name" value="HR1"/>
    <property type="match status" value="2"/>
</dbReference>
<evidence type="ECO:0000256" key="7">
    <source>
        <dbReference type="ARBA" id="ARBA00022737"/>
    </source>
</evidence>
<dbReference type="PROSITE" id="PS00107">
    <property type="entry name" value="PROTEIN_KINASE_ATP"/>
    <property type="match status" value="1"/>
</dbReference>
<comment type="similarity">
    <text evidence="1">Belongs to the protein kinase superfamily. AGC Ser/Thr protein kinase family. PKC subfamily.</text>
</comment>
<accession>A0A286UCL8</accession>
<dbReference type="InterPro" id="IPR008271">
    <property type="entry name" value="Ser/Thr_kinase_AS"/>
</dbReference>
<dbReference type="EMBL" id="NBII01000007">
    <property type="protein sequence ID" value="PAV17297.1"/>
    <property type="molecule type" value="Genomic_DNA"/>
</dbReference>
<dbReference type="InterPro" id="IPR000961">
    <property type="entry name" value="AGC-kinase_C"/>
</dbReference>
<dbReference type="Gene3D" id="1.10.287.160">
    <property type="entry name" value="HR1 repeat"/>
    <property type="match status" value="1"/>
</dbReference>
<gene>
    <name evidence="23" type="ORF">PNOK_0736100</name>
</gene>
<dbReference type="SMART" id="SM00742">
    <property type="entry name" value="Hr1"/>
    <property type="match status" value="2"/>
</dbReference>
<dbReference type="CDD" id="cd20823">
    <property type="entry name" value="C1_ScPKC1-like_rpt2"/>
    <property type="match status" value="1"/>
</dbReference>
<dbReference type="InterPro" id="IPR002219">
    <property type="entry name" value="PKC_DAG/PE"/>
</dbReference>
<evidence type="ECO:0000259" key="21">
    <source>
        <dbReference type="PROSITE" id="PS51285"/>
    </source>
</evidence>
<keyword evidence="3" id="KW-0723">Serine/threonine-protein kinase</keyword>
<dbReference type="PROSITE" id="PS00108">
    <property type="entry name" value="PROTEIN_KINASE_ST"/>
    <property type="match status" value="1"/>
</dbReference>
<sequence>MAYELDSKIQEVYKRIQTERKILEASELLRQATPNPEVLRRNELKIKETERSLSYFESMLKDLQSRKLQQQANRDDPSRSGLPSPPLQGQSLHERDRSLPPTPQLSGRGDPSASMDGGLPKSKTYSNLDLIKADTPHTTAKISKMLHQLEFKLQVEKQYKEGIAKMSSLYQADGDKKSRADAEAKRVESDKKIALLQSALKRYKTLHILDEAEDEDEPIDGPPVEGGHKENLRSRPLSGKLQVSIRAARELEHAPVVTSWKARSASKQIIETYVSLKVEGTQRARSHPSRTDRWNEDFEIQVDKANEVEITIYDKQLSEAYAVPVGMLWVKLSDLVEAQRRQKVEQEAGQGGWVTAAAAGAMGGGEGHNYSASHSSGGGGSGDFNNPLNFPGSMPGGFSAQSEGIDAWFAVEPVGAIQLRLNFVKENVRKRPLDARGGLGRQGAVRQRKGEVHEMNGHKFVQKQFYQVILCAFCSEFLLNATGYQCEDCRYTCHKKCYEKVVTKCISKSTGEDDEDKINHRIPHRFETITNIGANWCCHCGYMLPLGRKNARRCSECAITCHANCAHLVPDFCGMSMETANQLLAEIQKVKASRTAAGTKPSTRPTRVPVPQMDQLPQAPAYPGAAPEVRTSMDGLQAGMNNMRLEQTEQIPPSMQQRPSDQLSESPRMGAKPLGAAPGYPYGPGDGQPPAGRIPPGSRIPEPQQAPYGDSQAGRYQQPAPDAYSQGPGYPQQPSPYPPQGQQAPFAKPPYPSGPVPGQQRISQQQPPPERVSSIPPAQQQIVQHPARQATRKRKVGLDDFNFLAVLGKGNFGKVMLAEEKVTNNLYAIKVLKKEFIIDNDEVESTRSEKRVFLAAARERHPFLLGLHSCFQTETRVYFVMEYVSGGDLMLHIQRKQFTLRQAKFYASEVLLALEYFHANGIVYRDLKLDNILLTLDGHVKVADYGLCKEDMWFGSTTSTFCGTPEFMAPEILLEQRYGRAVDWWAFGVLMYEMLLGQSPFRGDDEDEIFDAILEDEPLYPITMPRDAVSILQKLLTRDPNRRLGSGKGDAEEIKAHPFFKDVDWSAVLEKRYPPPYFPTIKGSADTSNFDEEFTKEQPTLTPVHTQLSSQDQQEFTGFSWVASWADI</sequence>
<dbReference type="STRING" id="2282107.A0A286UCL8"/>
<dbReference type="GO" id="GO:0007165">
    <property type="term" value="P:signal transduction"/>
    <property type="evidence" value="ECO:0007669"/>
    <property type="project" value="InterPro"/>
</dbReference>
<evidence type="ECO:0000256" key="13">
    <source>
        <dbReference type="ARBA" id="ARBA00047272"/>
    </source>
</evidence>
<dbReference type="Gene3D" id="3.30.200.20">
    <property type="entry name" value="Phosphorylase Kinase, domain 1"/>
    <property type="match status" value="1"/>
</dbReference>
<evidence type="ECO:0000256" key="6">
    <source>
        <dbReference type="ARBA" id="ARBA00022723"/>
    </source>
</evidence>
<protein>
    <recommendedName>
        <fullName evidence="2">protein kinase C</fullName>
        <ecNumber evidence="2">2.7.11.13</ecNumber>
    </recommendedName>
</protein>
<dbReference type="AlphaFoldDB" id="A0A286UCL8"/>
<dbReference type="SMART" id="SM00133">
    <property type="entry name" value="S_TK_X"/>
    <property type="match status" value="1"/>
</dbReference>
<dbReference type="Pfam" id="PF00433">
    <property type="entry name" value="Pkinase_C"/>
    <property type="match status" value="1"/>
</dbReference>
<dbReference type="GO" id="GO:0106310">
    <property type="term" value="F:protein serine kinase activity"/>
    <property type="evidence" value="ECO:0007669"/>
    <property type="project" value="RHEA"/>
</dbReference>
<keyword evidence="12 16" id="KW-0067">ATP-binding</keyword>
<feature type="domain" description="C2" evidence="18">
    <location>
        <begin position="221"/>
        <end position="348"/>
    </location>
</feature>
<dbReference type="Gene3D" id="3.30.60.20">
    <property type="match status" value="2"/>
</dbReference>
<comment type="catalytic activity">
    <reaction evidence="13">
        <text>L-threonyl-[protein] + ATP = O-phospho-L-threonyl-[protein] + ADP + H(+)</text>
        <dbReference type="Rhea" id="RHEA:46608"/>
        <dbReference type="Rhea" id="RHEA-COMP:11060"/>
        <dbReference type="Rhea" id="RHEA-COMP:11605"/>
        <dbReference type="ChEBI" id="CHEBI:15378"/>
        <dbReference type="ChEBI" id="CHEBI:30013"/>
        <dbReference type="ChEBI" id="CHEBI:30616"/>
        <dbReference type="ChEBI" id="CHEBI:61977"/>
        <dbReference type="ChEBI" id="CHEBI:456216"/>
        <dbReference type="EC" id="2.7.11.13"/>
    </reaction>
</comment>
<evidence type="ECO:0000256" key="17">
    <source>
        <dbReference type="SAM" id="MobiDB-lite"/>
    </source>
</evidence>
<feature type="domain" description="REM-1" evidence="22">
    <location>
        <begin position="132"/>
        <end position="209"/>
    </location>
</feature>
<keyword evidence="6" id="KW-0479">Metal-binding</keyword>
<comment type="catalytic activity">
    <reaction evidence="14">
        <text>L-seryl-[protein] + ATP = O-phospho-L-seryl-[protein] + ADP + H(+)</text>
        <dbReference type="Rhea" id="RHEA:17989"/>
        <dbReference type="Rhea" id="RHEA-COMP:9863"/>
        <dbReference type="Rhea" id="RHEA-COMP:11604"/>
        <dbReference type="ChEBI" id="CHEBI:15378"/>
        <dbReference type="ChEBI" id="CHEBI:29999"/>
        <dbReference type="ChEBI" id="CHEBI:30616"/>
        <dbReference type="ChEBI" id="CHEBI:83421"/>
        <dbReference type="ChEBI" id="CHEBI:456216"/>
        <dbReference type="EC" id="2.7.11.13"/>
    </reaction>
</comment>
<evidence type="ECO:0000256" key="1">
    <source>
        <dbReference type="ARBA" id="ARBA00005490"/>
    </source>
</evidence>
<evidence type="ECO:0000259" key="22">
    <source>
        <dbReference type="PROSITE" id="PS51860"/>
    </source>
</evidence>
<organism evidence="23 24">
    <name type="scientific">Pyrrhoderma noxium</name>
    <dbReference type="NCBI Taxonomy" id="2282107"/>
    <lineage>
        <taxon>Eukaryota</taxon>
        <taxon>Fungi</taxon>
        <taxon>Dikarya</taxon>
        <taxon>Basidiomycota</taxon>
        <taxon>Agaricomycotina</taxon>
        <taxon>Agaricomycetes</taxon>
        <taxon>Hymenochaetales</taxon>
        <taxon>Hymenochaetaceae</taxon>
        <taxon>Pyrrhoderma</taxon>
    </lineage>
</organism>
<dbReference type="SMART" id="SM00109">
    <property type="entry name" value="C1"/>
    <property type="match status" value="2"/>
</dbReference>
<evidence type="ECO:0000256" key="3">
    <source>
        <dbReference type="ARBA" id="ARBA00022527"/>
    </source>
</evidence>
<keyword evidence="11" id="KW-0862">Zinc</keyword>
<dbReference type="CDD" id="cd20822">
    <property type="entry name" value="C1_ScPKC1-like_rpt1"/>
    <property type="match status" value="1"/>
</dbReference>
<dbReference type="CDD" id="cd08689">
    <property type="entry name" value="C2_fungal_Pkc1p"/>
    <property type="match status" value="1"/>
</dbReference>
<dbReference type="EC" id="2.7.11.13" evidence="2"/>
<dbReference type="InterPro" id="IPR036274">
    <property type="entry name" value="HR1_rpt_sf"/>
</dbReference>
<dbReference type="InterPro" id="IPR046349">
    <property type="entry name" value="C1-like_sf"/>
</dbReference>
<dbReference type="InterPro" id="IPR000719">
    <property type="entry name" value="Prot_kinase_dom"/>
</dbReference>
<feature type="domain" description="Phorbol-ester/DAG-type" evidence="20">
    <location>
        <begin position="457"/>
        <end position="505"/>
    </location>
</feature>
<evidence type="ECO:0000313" key="23">
    <source>
        <dbReference type="EMBL" id="PAV17297.1"/>
    </source>
</evidence>
<dbReference type="InterPro" id="IPR017892">
    <property type="entry name" value="Pkinase_C"/>
</dbReference>
<dbReference type="Gene3D" id="2.60.40.150">
    <property type="entry name" value="C2 domain"/>
    <property type="match status" value="1"/>
</dbReference>
<dbReference type="InterPro" id="IPR000008">
    <property type="entry name" value="C2_dom"/>
</dbReference>
<dbReference type="PROSITE" id="PS51285">
    <property type="entry name" value="AGC_KINASE_CTER"/>
    <property type="match status" value="1"/>
</dbReference>
<reference evidence="23 24" key="1">
    <citation type="journal article" date="2017" name="Mol. Ecol.">
        <title>Comparative and population genomic landscape of Phellinus noxius: A hypervariable fungus causing root rot in trees.</title>
        <authorList>
            <person name="Chung C.L."/>
            <person name="Lee T.J."/>
            <person name="Akiba M."/>
            <person name="Lee H.H."/>
            <person name="Kuo T.H."/>
            <person name="Liu D."/>
            <person name="Ke H.M."/>
            <person name="Yokoi T."/>
            <person name="Roa M.B."/>
            <person name="Lu M.J."/>
            <person name="Chang Y.Y."/>
            <person name="Ann P.J."/>
            <person name="Tsai J.N."/>
            <person name="Chen C.Y."/>
            <person name="Tzean S.S."/>
            <person name="Ota Y."/>
            <person name="Hattori T."/>
            <person name="Sahashi N."/>
            <person name="Liou R.F."/>
            <person name="Kikuchi T."/>
            <person name="Tsai I.J."/>
        </authorList>
    </citation>
    <scope>NUCLEOTIDE SEQUENCE [LARGE SCALE GENOMIC DNA]</scope>
    <source>
        <strain evidence="23 24">FFPRI411160</strain>
    </source>
</reference>
<dbReference type="PROSITE" id="PS50011">
    <property type="entry name" value="PROTEIN_KINASE_DOM"/>
    <property type="match status" value="1"/>
</dbReference>
<feature type="region of interest" description="Disordered" evidence="17">
    <location>
        <begin position="214"/>
        <end position="233"/>
    </location>
</feature>
<evidence type="ECO:0000256" key="10">
    <source>
        <dbReference type="ARBA" id="ARBA00022777"/>
    </source>
</evidence>
<dbReference type="SMART" id="SM00239">
    <property type="entry name" value="C2"/>
    <property type="match status" value="1"/>
</dbReference>
<dbReference type="InterPro" id="IPR017441">
    <property type="entry name" value="Protein_kinase_ATP_BS"/>
</dbReference>
<dbReference type="PROSITE" id="PS00479">
    <property type="entry name" value="ZF_DAG_PE_1"/>
    <property type="match status" value="1"/>
</dbReference>
<dbReference type="PROSITE" id="PS51860">
    <property type="entry name" value="REM_1"/>
    <property type="match status" value="1"/>
</dbReference>
<dbReference type="FunFam" id="3.30.60.20:FF:000034">
    <property type="entry name" value="Protein kinase C"/>
    <property type="match status" value="1"/>
</dbReference>
<evidence type="ECO:0000259" key="19">
    <source>
        <dbReference type="PROSITE" id="PS50011"/>
    </source>
</evidence>
<proteinExistence type="inferred from homology"/>
<evidence type="ECO:0000256" key="4">
    <source>
        <dbReference type="ARBA" id="ARBA00022553"/>
    </source>
</evidence>
<dbReference type="CDD" id="cd11620">
    <property type="entry name" value="HR1_PKC-like_2_fungi"/>
    <property type="match status" value="1"/>
</dbReference>
<feature type="binding site" evidence="16">
    <location>
        <position position="830"/>
    </location>
    <ligand>
        <name>ATP</name>
        <dbReference type="ChEBI" id="CHEBI:30616"/>
    </ligand>
</feature>
<dbReference type="GO" id="GO:0005524">
    <property type="term" value="F:ATP binding"/>
    <property type="evidence" value="ECO:0007669"/>
    <property type="project" value="UniProtKB-UniRule"/>
</dbReference>
<dbReference type="GO" id="GO:0004697">
    <property type="term" value="F:diacylglycerol-dependent serine/threonine kinase activity"/>
    <property type="evidence" value="ECO:0007669"/>
    <property type="project" value="UniProtKB-EC"/>
</dbReference>
<comment type="caution">
    <text evidence="23">The sequence shown here is derived from an EMBL/GenBank/DDBJ whole genome shotgun (WGS) entry which is preliminary data.</text>
</comment>
<dbReference type="SMART" id="SM00220">
    <property type="entry name" value="S_TKc"/>
    <property type="match status" value="1"/>
</dbReference>
<dbReference type="Pfam" id="PF00168">
    <property type="entry name" value="C2"/>
    <property type="match status" value="1"/>
</dbReference>
<dbReference type="SUPFAM" id="SSF49562">
    <property type="entry name" value="C2 domain (Calcium/lipid-binding domain, CaLB)"/>
    <property type="match status" value="1"/>
</dbReference>
<evidence type="ECO:0000256" key="8">
    <source>
        <dbReference type="ARBA" id="ARBA00022741"/>
    </source>
</evidence>
<evidence type="ECO:0000259" key="20">
    <source>
        <dbReference type="PROSITE" id="PS50081"/>
    </source>
</evidence>
<dbReference type="SUPFAM" id="SSF56112">
    <property type="entry name" value="Protein kinase-like (PK-like)"/>
    <property type="match status" value="1"/>
</dbReference>
<dbReference type="FunFam" id="3.30.60.20:FF:000014">
    <property type="entry name" value="Protein kinase C"/>
    <property type="match status" value="1"/>
</dbReference>
<feature type="region of interest" description="Disordered" evidence="17">
    <location>
        <begin position="368"/>
        <end position="388"/>
    </location>
</feature>
<evidence type="ECO:0000256" key="12">
    <source>
        <dbReference type="ARBA" id="ARBA00022840"/>
    </source>
</evidence>
<dbReference type="Pfam" id="PF00130">
    <property type="entry name" value="C1_1"/>
    <property type="match status" value="2"/>
</dbReference>
<evidence type="ECO:0000256" key="2">
    <source>
        <dbReference type="ARBA" id="ARBA00012429"/>
    </source>
</evidence>
<dbReference type="Gene3D" id="1.10.510.10">
    <property type="entry name" value="Transferase(Phosphotransferase) domain 1"/>
    <property type="match status" value="1"/>
</dbReference>
<dbReference type="InterPro" id="IPR011009">
    <property type="entry name" value="Kinase-like_dom_sf"/>
</dbReference>
<dbReference type="InterPro" id="IPR011072">
    <property type="entry name" value="HR1_rho-bd"/>
</dbReference>
<evidence type="ECO:0000256" key="16">
    <source>
        <dbReference type="PROSITE-ProRule" id="PRU10141"/>
    </source>
</evidence>
<dbReference type="InterPro" id="IPR037312">
    <property type="entry name" value="PKC-like_HR1"/>
</dbReference>
<feature type="region of interest" description="Disordered" evidence="17">
    <location>
        <begin position="650"/>
        <end position="793"/>
    </location>
</feature>
<keyword evidence="4" id="KW-0597">Phosphoprotein</keyword>
<feature type="compositionally biased region" description="Polar residues" evidence="17">
    <location>
        <begin position="650"/>
        <end position="665"/>
    </location>
</feature>
<feature type="region of interest" description="Disordered" evidence="17">
    <location>
        <begin position="592"/>
        <end position="629"/>
    </location>
</feature>
<dbReference type="GO" id="GO:0008270">
    <property type="term" value="F:zinc ion binding"/>
    <property type="evidence" value="ECO:0007669"/>
    <property type="project" value="UniProtKB-KW"/>
</dbReference>
<feature type="compositionally biased region" description="Low complexity" evidence="17">
    <location>
        <begin position="670"/>
        <end position="680"/>
    </location>
</feature>
<feature type="domain" description="AGC-kinase C-terminal" evidence="21">
    <location>
        <begin position="1061"/>
        <end position="1128"/>
    </location>
</feature>
<feature type="domain" description="Protein kinase" evidence="19">
    <location>
        <begin position="801"/>
        <end position="1060"/>
    </location>
</feature>
<dbReference type="GO" id="GO:0009272">
    <property type="term" value="P:fungal-type cell wall biogenesis"/>
    <property type="evidence" value="ECO:0007669"/>
    <property type="project" value="InterPro"/>
</dbReference>
<dbReference type="FunCoup" id="A0A286UCL8">
    <property type="interactions" value="179"/>
</dbReference>
<dbReference type="SUPFAM" id="SSF46585">
    <property type="entry name" value="HR1 repeat"/>
    <property type="match status" value="1"/>
</dbReference>
<evidence type="ECO:0000259" key="18">
    <source>
        <dbReference type="PROSITE" id="PS50004"/>
    </source>
</evidence>
<keyword evidence="15" id="KW-0175">Coiled coil</keyword>
<keyword evidence="7" id="KW-0677">Repeat</keyword>
<keyword evidence="5" id="KW-0808">Transferase</keyword>
<evidence type="ECO:0000256" key="11">
    <source>
        <dbReference type="ARBA" id="ARBA00022833"/>
    </source>
</evidence>
<dbReference type="InterPro" id="IPR037778">
    <property type="entry name" value="C2_fungal_PKC"/>
</dbReference>
<evidence type="ECO:0000256" key="9">
    <source>
        <dbReference type="ARBA" id="ARBA00022771"/>
    </source>
</evidence>
<dbReference type="PROSITE" id="PS50081">
    <property type="entry name" value="ZF_DAG_PE_2"/>
    <property type="match status" value="2"/>
</dbReference>
<feature type="region of interest" description="Disordered" evidence="17">
    <location>
        <begin position="65"/>
        <end position="121"/>
    </location>
</feature>
<keyword evidence="24" id="KW-1185">Reference proteome</keyword>
<evidence type="ECO:0000256" key="5">
    <source>
        <dbReference type="ARBA" id="ARBA00022679"/>
    </source>
</evidence>
<dbReference type="FunFam" id="1.10.510.10:FF:000101">
    <property type="entry name" value="Protein kinase C"/>
    <property type="match status" value="1"/>
</dbReference>
<dbReference type="FunFam" id="3.30.200.20:FF:000103">
    <property type="entry name" value="Protein kinase C"/>
    <property type="match status" value="1"/>
</dbReference>
<dbReference type="PROSITE" id="PS50004">
    <property type="entry name" value="C2"/>
    <property type="match status" value="1"/>
</dbReference>
<keyword evidence="10 23" id="KW-0418">Kinase</keyword>
<dbReference type="OrthoDB" id="63267at2759"/>
<evidence type="ECO:0000256" key="15">
    <source>
        <dbReference type="PROSITE-ProRule" id="PRU01207"/>
    </source>
</evidence>
<dbReference type="InParanoid" id="A0A286UCL8"/>